<evidence type="ECO:0000313" key="4">
    <source>
        <dbReference type="WBParaSite" id="nOo.2.0.1.t12272-RA"/>
    </source>
</evidence>
<dbReference type="InterPro" id="IPR012337">
    <property type="entry name" value="RNaseH-like_sf"/>
</dbReference>
<organism evidence="4">
    <name type="scientific">Onchocerca ochengi</name>
    <name type="common">Filarial nematode worm</name>
    <dbReference type="NCBI Taxonomy" id="42157"/>
    <lineage>
        <taxon>Eukaryota</taxon>
        <taxon>Metazoa</taxon>
        <taxon>Ecdysozoa</taxon>
        <taxon>Nematoda</taxon>
        <taxon>Chromadorea</taxon>
        <taxon>Rhabditida</taxon>
        <taxon>Spirurina</taxon>
        <taxon>Spiruromorpha</taxon>
        <taxon>Filarioidea</taxon>
        <taxon>Onchocercidae</taxon>
        <taxon>Onchocerca</taxon>
    </lineage>
</organism>
<proteinExistence type="predicted"/>
<sequence length="124" mass="14017">MQNYPESRIKPSRTFARIGLDYLGPITVKTKIGSKKRWIALFSCFTTRAVHLELVDDLTAESFLNVLRGFVARQGYPELILSDNVSQFQCVENRRPSVGEVVLINDPRTPRGIWILAKIIGLNA</sequence>
<dbReference type="PROSITE" id="PS50994">
    <property type="entry name" value="INTEGRASE"/>
    <property type="match status" value="1"/>
</dbReference>
<dbReference type="OrthoDB" id="5866837at2759"/>
<dbReference type="Gene3D" id="3.30.420.10">
    <property type="entry name" value="Ribonuclease H-like superfamily/Ribonuclease H"/>
    <property type="match status" value="1"/>
</dbReference>
<dbReference type="GO" id="GO:0003676">
    <property type="term" value="F:nucleic acid binding"/>
    <property type="evidence" value="ECO:0007669"/>
    <property type="project" value="InterPro"/>
</dbReference>
<reference evidence="2 3" key="2">
    <citation type="submission" date="2018-08" db="EMBL/GenBank/DDBJ databases">
        <authorList>
            <person name="Laetsch R D."/>
            <person name="Stevens L."/>
            <person name="Kumar S."/>
            <person name="Blaxter L. M."/>
        </authorList>
    </citation>
    <scope>NUCLEOTIDE SEQUENCE [LARGE SCALE GENOMIC DNA]</scope>
</reference>
<gene>
    <name evidence="2" type="ORF">NOO_LOCUS12272</name>
</gene>
<dbReference type="EMBL" id="UYRW01010128">
    <property type="protein sequence ID" value="VDM98514.1"/>
    <property type="molecule type" value="Genomic_DNA"/>
</dbReference>
<reference evidence="4" key="1">
    <citation type="submission" date="2016-06" db="UniProtKB">
        <authorList>
            <consortium name="WormBaseParasite"/>
        </authorList>
    </citation>
    <scope>IDENTIFICATION</scope>
</reference>
<dbReference type="InterPro" id="IPR001584">
    <property type="entry name" value="Integrase_cat-core"/>
</dbReference>
<dbReference type="PANTHER" id="PTHR47331">
    <property type="entry name" value="PHD-TYPE DOMAIN-CONTAINING PROTEIN"/>
    <property type="match status" value="1"/>
</dbReference>
<dbReference type="AlphaFoldDB" id="A0A182EVS9"/>
<dbReference type="STRING" id="42157.A0A182EVS9"/>
<name>A0A182EVS9_ONCOC</name>
<dbReference type="PANTHER" id="PTHR47331:SF6">
    <property type="entry name" value="DOUBLECORTIN DOMAIN-CONTAINING PROTEIN"/>
    <property type="match status" value="1"/>
</dbReference>
<dbReference type="GO" id="GO:0015074">
    <property type="term" value="P:DNA integration"/>
    <property type="evidence" value="ECO:0007669"/>
    <property type="project" value="InterPro"/>
</dbReference>
<dbReference type="InterPro" id="IPR036397">
    <property type="entry name" value="RNaseH_sf"/>
</dbReference>
<dbReference type="Proteomes" id="UP000271087">
    <property type="component" value="Unassembled WGS sequence"/>
</dbReference>
<evidence type="ECO:0000313" key="3">
    <source>
        <dbReference type="Proteomes" id="UP000271087"/>
    </source>
</evidence>
<feature type="domain" description="Integrase catalytic" evidence="1">
    <location>
        <begin position="7"/>
        <end position="124"/>
    </location>
</feature>
<dbReference type="WBParaSite" id="nOo.2.0.1.t12272-RA">
    <property type="protein sequence ID" value="nOo.2.0.1.t12272-RA"/>
    <property type="gene ID" value="nOo.2.0.1.g12272"/>
</dbReference>
<evidence type="ECO:0000313" key="2">
    <source>
        <dbReference type="EMBL" id="VDM98514.1"/>
    </source>
</evidence>
<accession>A0A182EVS9</accession>
<protein>
    <submittedName>
        <fullName evidence="4">Integrase catalytic domain-containing protein</fullName>
    </submittedName>
</protein>
<evidence type="ECO:0000259" key="1">
    <source>
        <dbReference type="PROSITE" id="PS50994"/>
    </source>
</evidence>
<keyword evidence="3" id="KW-1185">Reference proteome</keyword>
<dbReference type="SUPFAM" id="SSF53098">
    <property type="entry name" value="Ribonuclease H-like"/>
    <property type="match status" value="1"/>
</dbReference>